<dbReference type="AlphaFoldDB" id="A9G8K0"/>
<dbReference type="KEGG" id="scl:sce5840"/>
<proteinExistence type="predicted"/>
<keyword evidence="1" id="KW-0472">Membrane</keyword>
<feature type="transmembrane region" description="Helical" evidence="1">
    <location>
        <begin position="7"/>
        <end position="27"/>
    </location>
</feature>
<feature type="transmembrane region" description="Helical" evidence="1">
    <location>
        <begin position="86"/>
        <end position="104"/>
    </location>
</feature>
<dbReference type="eggNOG" id="ENOG5030TGT">
    <property type="taxonomic scope" value="Bacteria"/>
</dbReference>
<feature type="transmembrane region" description="Helical" evidence="1">
    <location>
        <begin position="33"/>
        <end position="53"/>
    </location>
</feature>
<dbReference type="HOGENOM" id="CLU_149366_0_0_7"/>
<gene>
    <name evidence="3" type="ordered locus">sce5840</name>
</gene>
<dbReference type="Pfam" id="PF03779">
    <property type="entry name" value="SPW"/>
    <property type="match status" value="1"/>
</dbReference>
<dbReference type="EMBL" id="AM746676">
    <property type="protein sequence ID" value="CAN96003.1"/>
    <property type="molecule type" value="Genomic_DNA"/>
</dbReference>
<keyword evidence="1" id="KW-1133">Transmembrane helix</keyword>
<name>A9G8K0_SORC5</name>
<sequence>MEHRMAALRGINIALGIWLLISAFLWRHGRDEFTNTWVVGALCVAFALIALWVPRARYATAILAVWLFVSAWTIPALLMATVWNNALVAVGILVVSLLATDVAVRGSRAARRV</sequence>
<protein>
    <submittedName>
        <fullName evidence="3">Membrane protein</fullName>
    </submittedName>
</protein>
<evidence type="ECO:0000259" key="2">
    <source>
        <dbReference type="Pfam" id="PF03779"/>
    </source>
</evidence>
<evidence type="ECO:0000313" key="4">
    <source>
        <dbReference type="Proteomes" id="UP000002139"/>
    </source>
</evidence>
<organism evidence="3 4">
    <name type="scientific">Sorangium cellulosum (strain So ce56)</name>
    <name type="common">Polyangium cellulosum (strain So ce56)</name>
    <dbReference type="NCBI Taxonomy" id="448385"/>
    <lineage>
        <taxon>Bacteria</taxon>
        <taxon>Pseudomonadati</taxon>
        <taxon>Myxococcota</taxon>
        <taxon>Polyangia</taxon>
        <taxon>Polyangiales</taxon>
        <taxon>Polyangiaceae</taxon>
        <taxon>Sorangium</taxon>
    </lineage>
</organism>
<evidence type="ECO:0000256" key="1">
    <source>
        <dbReference type="SAM" id="Phobius"/>
    </source>
</evidence>
<feature type="transmembrane region" description="Helical" evidence="1">
    <location>
        <begin position="60"/>
        <end position="80"/>
    </location>
</feature>
<feature type="domain" description="SPW repeat-containing integral membrane" evidence="2">
    <location>
        <begin position="9"/>
        <end position="96"/>
    </location>
</feature>
<keyword evidence="1" id="KW-0812">Transmembrane</keyword>
<dbReference type="Proteomes" id="UP000002139">
    <property type="component" value="Chromosome"/>
</dbReference>
<evidence type="ECO:0000313" key="3">
    <source>
        <dbReference type="EMBL" id="CAN96003.1"/>
    </source>
</evidence>
<reference evidence="3 4" key="1">
    <citation type="journal article" date="2007" name="Nat. Biotechnol.">
        <title>Complete genome sequence of the myxobacterium Sorangium cellulosum.</title>
        <authorList>
            <person name="Schneiker S."/>
            <person name="Perlova O."/>
            <person name="Kaiser O."/>
            <person name="Gerth K."/>
            <person name="Alici A."/>
            <person name="Altmeyer M.O."/>
            <person name="Bartels D."/>
            <person name="Bekel T."/>
            <person name="Beyer S."/>
            <person name="Bode E."/>
            <person name="Bode H.B."/>
            <person name="Bolten C.J."/>
            <person name="Choudhuri J.V."/>
            <person name="Doss S."/>
            <person name="Elnakady Y.A."/>
            <person name="Frank B."/>
            <person name="Gaigalat L."/>
            <person name="Goesmann A."/>
            <person name="Groeger C."/>
            <person name="Gross F."/>
            <person name="Jelsbak L."/>
            <person name="Jelsbak L."/>
            <person name="Kalinowski J."/>
            <person name="Kegler C."/>
            <person name="Knauber T."/>
            <person name="Konietzny S."/>
            <person name="Kopp M."/>
            <person name="Krause L."/>
            <person name="Krug D."/>
            <person name="Linke B."/>
            <person name="Mahmud T."/>
            <person name="Martinez-Arias R."/>
            <person name="McHardy A.C."/>
            <person name="Merai M."/>
            <person name="Meyer F."/>
            <person name="Mormann S."/>
            <person name="Munoz-Dorado J."/>
            <person name="Perez J."/>
            <person name="Pradella S."/>
            <person name="Rachid S."/>
            <person name="Raddatz G."/>
            <person name="Rosenau F."/>
            <person name="Rueckert C."/>
            <person name="Sasse F."/>
            <person name="Scharfe M."/>
            <person name="Schuster S.C."/>
            <person name="Suen G."/>
            <person name="Treuner-Lange A."/>
            <person name="Velicer G.J."/>
            <person name="Vorholter F.-J."/>
            <person name="Weissman K.J."/>
            <person name="Welch R.D."/>
            <person name="Wenzel S.C."/>
            <person name="Whitworth D.E."/>
            <person name="Wilhelm S."/>
            <person name="Wittmann C."/>
            <person name="Bloecker H."/>
            <person name="Puehler A."/>
            <person name="Mueller R."/>
        </authorList>
    </citation>
    <scope>NUCLEOTIDE SEQUENCE [LARGE SCALE GENOMIC DNA]</scope>
    <source>
        <strain evidence="4">So ce56</strain>
    </source>
</reference>
<accession>A9G8K0</accession>
<keyword evidence="4" id="KW-1185">Reference proteome</keyword>
<dbReference type="InterPro" id="IPR005530">
    <property type="entry name" value="SPW"/>
</dbReference>